<dbReference type="GO" id="GO:0019887">
    <property type="term" value="F:protein kinase regulator activity"/>
    <property type="evidence" value="ECO:0007669"/>
    <property type="project" value="InterPro"/>
</dbReference>
<feature type="compositionally biased region" description="Basic and acidic residues" evidence="11">
    <location>
        <begin position="15"/>
        <end position="29"/>
    </location>
</feature>
<feature type="transmembrane region" description="Helical" evidence="12">
    <location>
        <begin position="127"/>
        <end position="146"/>
    </location>
</feature>
<comment type="subcellular location">
    <subcellularLocation>
        <location evidence="1">Cell membrane</location>
        <topology evidence="1">Multi-pass membrane protein</topology>
    </subcellularLocation>
</comment>
<keyword evidence="5 12" id="KW-1133">Transmembrane helix</keyword>
<feature type="compositionally biased region" description="Polar residues" evidence="11">
    <location>
        <begin position="603"/>
        <end position="628"/>
    </location>
</feature>
<dbReference type="GO" id="GO:0034456">
    <property type="term" value="C:UTP-C complex"/>
    <property type="evidence" value="ECO:0007669"/>
    <property type="project" value="TreeGrafter"/>
</dbReference>
<dbReference type="InterPro" id="IPR035991">
    <property type="entry name" value="Casein_kinase_II_beta-like"/>
</dbReference>
<dbReference type="GO" id="GO:0006359">
    <property type="term" value="P:regulation of transcription by RNA polymerase III"/>
    <property type="evidence" value="ECO:0007669"/>
    <property type="project" value="TreeGrafter"/>
</dbReference>
<evidence type="ECO:0000256" key="1">
    <source>
        <dbReference type="ARBA" id="ARBA00004651"/>
    </source>
</evidence>
<feature type="transmembrane region" description="Helical" evidence="12">
    <location>
        <begin position="209"/>
        <end position="230"/>
    </location>
</feature>
<organism evidence="13 14">
    <name type="scientific">Leucocoprinus birnbaumii</name>
    <dbReference type="NCBI Taxonomy" id="56174"/>
    <lineage>
        <taxon>Eukaryota</taxon>
        <taxon>Fungi</taxon>
        <taxon>Dikarya</taxon>
        <taxon>Basidiomycota</taxon>
        <taxon>Agaricomycotina</taxon>
        <taxon>Agaricomycetes</taxon>
        <taxon>Agaricomycetidae</taxon>
        <taxon>Agaricales</taxon>
        <taxon>Agaricineae</taxon>
        <taxon>Agaricaceae</taxon>
        <taxon>Leucocoprinus</taxon>
    </lineage>
</organism>
<keyword evidence="6 12" id="KW-0472">Membrane</keyword>
<dbReference type="GO" id="GO:0005737">
    <property type="term" value="C:cytoplasm"/>
    <property type="evidence" value="ECO:0007669"/>
    <property type="project" value="TreeGrafter"/>
</dbReference>
<dbReference type="SMART" id="SM01085">
    <property type="entry name" value="CK_II_beta"/>
    <property type="match status" value="1"/>
</dbReference>
<dbReference type="Gene3D" id="2.20.25.20">
    <property type="match status" value="1"/>
</dbReference>
<dbReference type="AlphaFoldDB" id="A0AAD5VHB6"/>
<reference evidence="13" key="1">
    <citation type="submission" date="2022-07" db="EMBL/GenBank/DDBJ databases">
        <title>Genome Sequence of Leucocoprinus birnbaumii.</title>
        <authorList>
            <person name="Buettner E."/>
        </authorList>
    </citation>
    <scope>NUCLEOTIDE SEQUENCE</scope>
    <source>
        <strain evidence="13">VT141</strain>
    </source>
</reference>
<feature type="region of interest" description="Disordered" evidence="11">
    <location>
        <begin position="1"/>
        <end position="35"/>
    </location>
</feature>
<dbReference type="InterPro" id="IPR000704">
    <property type="entry name" value="Casein_kinase_II_reg-sub"/>
</dbReference>
<comment type="subunit">
    <text evidence="10">Tetramer of two alpha and two beta subunits.</text>
</comment>
<dbReference type="SUPFAM" id="SSF57798">
    <property type="entry name" value="Casein kinase II beta subunit"/>
    <property type="match status" value="1"/>
</dbReference>
<dbReference type="Pfam" id="PF01214">
    <property type="entry name" value="CK_II_beta"/>
    <property type="match status" value="1"/>
</dbReference>
<dbReference type="PANTHER" id="PTHR11740:SF0">
    <property type="entry name" value="CASEIN KINASE II SUBUNIT BETA"/>
    <property type="match status" value="1"/>
</dbReference>
<proteinExistence type="inferred from homology"/>
<keyword evidence="3" id="KW-1003">Cell membrane</keyword>
<evidence type="ECO:0000313" key="13">
    <source>
        <dbReference type="EMBL" id="KAJ3559137.1"/>
    </source>
</evidence>
<accession>A0AAD5VHB6</accession>
<evidence type="ECO:0000256" key="10">
    <source>
        <dbReference type="RuleBase" id="RU361268"/>
    </source>
</evidence>
<evidence type="ECO:0000256" key="12">
    <source>
        <dbReference type="SAM" id="Phobius"/>
    </source>
</evidence>
<comment type="similarity">
    <text evidence="7">Belongs to the fluoride channel Fluc/FEX (TC 1.A.43) family.</text>
</comment>
<comment type="catalytic activity">
    <reaction evidence="8">
        <text>fluoride(in) = fluoride(out)</text>
        <dbReference type="Rhea" id="RHEA:76159"/>
        <dbReference type="ChEBI" id="CHEBI:17051"/>
    </reaction>
    <physiologicalReaction direction="left-to-right" evidence="8">
        <dbReference type="Rhea" id="RHEA:76160"/>
    </physiologicalReaction>
</comment>
<evidence type="ECO:0000256" key="9">
    <source>
        <dbReference type="ARBA" id="ARBA00045899"/>
    </source>
</evidence>
<feature type="transmembrane region" description="Helical" evidence="12">
    <location>
        <begin position="176"/>
        <end position="197"/>
    </location>
</feature>
<gene>
    <name evidence="13" type="ORF">NP233_g11342</name>
</gene>
<protein>
    <recommendedName>
        <fullName evidence="10">Casein kinase II subunit beta</fullName>
        <shortName evidence="10">CK II beta</shortName>
    </recommendedName>
</protein>
<comment type="caution">
    <text evidence="13">The sequence shown here is derived from an EMBL/GenBank/DDBJ whole genome shotgun (WGS) entry which is preliminary data.</text>
</comment>
<evidence type="ECO:0000256" key="5">
    <source>
        <dbReference type="ARBA" id="ARBA00022989"/>
    </source>
</evidence>
<dbReference type="Proteomes" id="UP001213000">
    <property type="component" value="Unassembled WGS sequence"/>
</dbReference>
<dbReference type="Pfam" id="PF02537">
    <property type="entry name" value="CRCB"/>
    <property type="match status" value="2"/>
</dbReference>
<dbReference type="FunFam" id="2.20.25.20:FF:000001">
    <property type="entry name" value="Casein kinase II subunit beta"/>
    <property type="match status" value="1"/>
</dbReference>
<comment type="similarity">
    <text evidence="2 10">Belongs to the casein kinase 2 subunit beta family.</text>
</comment>
<dbReference type="GO" id="GO:0005886">
    <property type="term" value="C:plasma membrane"/>
    <property type="evidence" value="ECO:0007669"/>
    <property type="project" value="UniProtKB-SubCell"/>
</dbReference>
<evidence type="ECO:0000256" key="3">
    <source>
        <dbReference type="ARBA" id="ARBA00022475"/>
    </source>
</evidence>
<dbReference type="Gene3D" id="1.10.1820.10">
    <property type="entry name" value="protein kinase ck2 holoenzyme, chain C, domain 1"/>
    <property type="match status" value="1"/>
</dbReference>
<keyword evidence="4 12" id="KW-0812">Transmembrane</keyword>
<evidence type="ECO:0000256" key="4">
    <source>
        <dbReference type="ARBA" id="ARBA00022692"/>
    </source>
</evidence>
<feature type="transmembrane region" description="Helical" evidence="12">
    <location>
        <begin position="64"/>
        <end position="84"/>
    </location>
</feature>
<name>A0AAD5VHB6_9AGAR</name>
<evidence type="ECO:0000256" key="8">
    <source>
        <dbReference type="ARBA" id="ARBA00035585"/>
    </source>
</evidence>
<evidence type="ECO:0000256" key="6">
    <source>
        <dbReference type="ARBA" id="ARBA00023136"/>
    </source>
</evidence>
<feature type="transmembrane region" description="Helical" evidence="12">
    <location>
        <begin position="273"/>
        <end position="292"/>
    </location>
</feature>
<dbReference type="EMBL" id="JANIEX010001335">
    <property type="protein sequence ID" value="KAJ3559137.1"/>
    <property type="molecule type" value="Genomic_DNA"/>
</dbReference>
<feature type="transmembrane region" description="Helical" evidence="12">
    <location>
        <begin position="96"/>
        <end position="115"/>
    </location>
</feature>
<evidence type="ECO:0000313" key="14">
    <source>
        <dbReference type="Proteomes" id="UP001213000"/>
    </source>
</evidence>
<evidence type="ECO:0000256" key="2">
    <source>
        <dbReference type="ARBA" id="ARBA00006941"/>
    </source>
</evidence>
<feature type="transmembrane region" description="Helical" evidence="12">
    <location>
        <begin position="242"/>
        <end position="261"/>
    </location>
</feature>
<evidence type="ECO:0000256" key="7">
    <source>
        <dbReference type="ARBA" id="ARBA00035120"/>
    </source>
</evidence>
<dbReference type="PANTHER" id="PTHR11740">
    <property type="entry name" value="CASEIN KINASE II SUBUNIT BETA"/>
    <property type="match status" value="1"/>
</dbReference>
<dbReference type="InterPro" id="IPR016149">
    <property type="entry name" value="Casein_kin_II_reg-sub_N"/>
</dbReference>
<evidence type="ECO:0000256" key="11">
    <source>
        <dbReference type="SAM" id="MobiDB-lite"/>
    </source>
</evidence>
<dbReference type="PRINTS" id="PR00472">
    <property type="entry name" value="CASNKINASEII"/>
</dbReference>
<sequence>MSKPQKTYPGPTAIDVHDDEERHHQHMQDDESEDLEASVVAETIERPPAEAEGIKQRYKVYRPLSFAVVVLLAPASILGTLARLGLLAMTTYSGESIFPLAYVQALGCLIMGFCLRLKEPIGQFYGPLYTALTTGFCGSLTTFSSWQLDVFSSWINTGNYHRSGFHSFIDGLGKTVFTFSLSIASVSFGYNIANLLAPHLPTFKFPSKPIRYGLSVLAVCMYAAVFPAYFHMSPRIRHSATAALLFAFPGTLTRYILSIYLNRLTKAMPMGTLTANLLGTALLGTFRVIQGLPSPVSWVACSLLQGLDDGYCGCLTTISTFAAEMWDLKWMKSLRYAIRQCLCRARGSDRSELEMNKWKLLLTLLVVYYDEDRVSAVGEGDEIMEEPEEQEDGYSTSTFGFIRSITSTPPSLVASFSPFPSSALTMSVSAASSTPTSTLTWISWFCSLPGHEYFCEVTEEFIEDDFNLTGLNNMVPFWKEAMEMVLDVEPDEDNSKIPDVSIVESSAEMLYGLLEKYDGGVFGICPRVYCMGTSVVPCGRSDIPGLDTVKLFCPNCNDLYVPPSSRFQGVDGAFFGTTFPHLFFQTYRELAPAPFWRPPQVGEAQSSPRSSQGSNQRNSPFVNPNPNGGQKRAAGYVYVPRIYGFKIWMLLIGEDDGLTTKMMAILTMIWRKMWIDQWRTLTRTLWTAMMMTTTRKKKRKSVAHEARGSNIR</sequence>
<dbReference type="InterPro" id="IPR003691">
    <property type="entry name" value="FluC"/>
</dbReference>
<keyword evidence="14" id="KW-1185">Reference proteome</keyword>
<dbReference type="GO" id="GO:0005956">
    <property type="term" value="C:protein kinase CK2 complex"/>
    <property type="evidence" value="ECO:0007669"/>
    <property type="project" value="UniProtKB-UniRule"/>
</dbReference>
<feature type="region of interest" description="Disordered" evidence="11">
    <location>
        <begin position="599"/>
        <end position="628"/>
    </location>
</feature>
<comment type="function">
    <text evidence="9 10">Regulatory subunit of casein kinase II/CK2. As part of the kinase complex regulates the basal catalytic activity of the alpha subunit a constitutively active serine/threonine-protein kinase that phosphorylates a large number of substrates containing acidic residues C-terminal to the phosphorylated serine or threonine.</text>
</comment>